<evidence type="ECO:0000256" key="1">
    <source>
        <dbReference type="SAM" id="MobiDB-lite"/>
    </source>
</evidence>
<organism evidence="2 3">
    <name type="scientific">Lolium multiflorum</name>
    <name type="common">Italian ryegrass</name>
    <name type="synonym">Lolium perenne subsp. multiflorum</name>
    <dbReference type="NCBI Taxonomy" id="4521"/>
    <lineage>
        <taxon>Eukaryota</taxon>
        <taxon>Viridiplantae</taxon>
        <taxon>Streptophyta</taxon>
        <taxon>Embryophyta</taxon>
        <taxon>Tracheophyta</taxon>
        <taxon>Spermatophyta</taxon>
        <taxon>Magnoliopsida</taxon>
        <taxon>Liliopsida</taxon>
        <taxon>Poales</taxon>
        <taxon>Poaceae</taxon>
        <taxon>BOP clade</taxon>
        <taxon>Pooideae</taxon>
        <taxon>Poodae</taxon>
        <taxon>Poeae</taxon>
        <taxon>Poeae Chloroplast Group 2 (Poeae type)</taxon>
        <taxon>Loliodinae</taxon>
        <taxon>Loliinae</taxon>
        <taxon>Lolium</taxon>
    </lineage>
</organism>
<comment type="caution">
    <text evidence="2">The sequence shown here is derived from an EMBL/GenBank/DDBJ whole genome shotgun (WGS) entry which is preliminary data.</text>
</comment>
<feature type="compositionally biased region" description="Acidic residues" evidence="1">
    <location>
        <begin position="117"/>
        <end position="129"/>
    </location>
</feature>
<keyword evidence="3" id="KW-1185">Reference proteome</keyword>
<dbReference type="EMBL" id="JAUUTY010000187">
    <property type="protein sequence ID" value="KAK1602769.1"/>
    <property type="molecule type" value="Genomic_DNA"/>
</dbReference>
<sequence length="172" mass="17860">MDRSPSPPAPRVYTEAQPSTVFVYADTAKFMEVVRSFTGQTAPTNVPTSAALELGRQHQSTVALATATAPGPSAPGLVSQLTLSPPLSLDNPVPCVLNKAPDPRSLATSSSASTLAEEVEVEDAEDVEMENGRGGGHQRGKVLSTAIAAAWGELGRWRAEAADVVPAGSFHP</sequence>
<name>A0AAD8QIN6_LOLMU</name>
<feature type="compositionally biased region" description="Low complexity" evidence="1">
    <location>
        <begin position="105"/>
        <end position="116"/>
    </location>
</feature>
<accession>A0AAD8QIN6</accession>
<evidence type="ECO:0008006" key="4">
    <source>
        <dbReference type="Google" id="ProtNLM"/>
    </source>
</evidence>
<reference evidence="2" key="1">
    <citation type="submission" date="2023-07" db="EMBL/GenBank/DDBJ databases">
        <title>A chromosome-level genome assembly of Lolium multiflorum.</title>
        <authorList>
            <person name="Chen Y."/>
            <person name="Copetti D."/>
            <person name="Kolliker R."/>
            <person name="Studer B."/>
        </authorList>
    </citation>
    <scope>NUCLEOTIDE SEQUENCE</scope>
    <source>
        <strain evidence="2">02402/16</strain>
        <tissue evidence="2">Leaf</tissue>
    </source>
</reference>
<proteinExistence type="predicted"/>
<dbReference type="AlphaFoldDB" id="A0AAD8QIN6"/>
<protein>
    <recommendedName>
        <fullName evidence="4">VQ domain-containing protein</fullName>
    </recommendedName>
</protein>
<evidence type="ECO:0000313" key="3">
    <source>
        <dbReference type="Proteomes" id="UP001231189"/>
    </source>
</evidence>
<evidence type="ECO:0000313" key="2">
    <source>
        <dbReference type="EMBL" id="KAK1602769.1"/>
    </source>
</evidence>
<gene>
    <name evidence="2" type="ORF">QYE76_037737</name>
</gene>
<dbReference type="Proteomes" id="UP001231189">
    <property type="component" value="Unassembled WGS sequence"/>
</dbReference>
<feature type="region of interest" description="Disordered" evidence="1">
    <location>
        <begin position="100"/>
        <end position="140"/>
    </location>
</feature>